<dbReference type="CDD" id="cd16914">
    <property type="entry name" value="EcfT"/>
    <property type="match status" value="1"/>
</dbReference>
<keyword evidence="3 6" id="KW-0812">Transmembrane</keyword>
<evidence type="ECO:0000313" key="8">
    <source>
        <dbReference type="Proteomes" id="UP000249304"/>
    </source>
</evidence>
<name>A0A2W2DWS4_9ACTN</name>
<keyword evidence="8" id="KW-1185">Reference proteome</keyword>
<evidence type="ECO:0000313" key="7">
    <source>
        <dbReference type="EMBL" id="PZG16336.1"/>
    </source>
</evidence>
<dbReference type="InterPro" id="IPR051611">
    <property type="entry name" value="ECF_transporter_component"/>
</dbReference>
<accession>A0A2W2DWS4</accession>
<keyword evidence="5 6" id="KW-0472">Membrane</keyword>
<dbReference type="OrthoDB" id="4533at2"/>
<dbReference type="PANTHER" id="PTHR34857">
    <property type="entry name" value="SLL0384 PROTEIN"/>
    <property type="match status" value="1"/>
</dbReference>
<evidence type="ECO:0000256" key="5">
    <source>
        <dbReference type="ARBA" id="ARBA00023136"/>
    </source>
</evidence>
<evidence type="ECO:0000256" key="1">
    <source>
        <dbReference type="ARBA" id="ARBA00004651"/>
    </source>
</evidence>
<dbReference type="InterPro" id="IPR003339">
    <property type="entry name" value="ABC/ECF_trnsptr_transmembrane"/>
</dbReference>
<sequence length="251" mass="27444">MGAGHHHQLYLPGDSVVHRLPPQCKLLAVLAFAIVVVATPRERFWAFAAYAALLAAVAVAARVPAGHIVRRMAIEIPFVLFAFLIPVIGLGERTTVLGLSLSVPGLWAAWNILAKATLGVVASILLAATTEPRVILVGAQRLRLPSLLVQIAMFMLRYMDVIVDEMRRMRVARESRGFVARDVRHIPVLARSAGALFIRSYERGERVHLAMLSRGYTGEMPITHDISASVRQWGTALALPAVALAIWGLPW</sequence>
<keyword evidence="2" id="KW-1003">Cell membrane</keyword>
<dbReference type="EMBL" id="POUD01000086">
    <property type="protein sequence ID" value="PZG16336.1"/>
    <property type="molecule type" value="Genomic_DNA"/>
</dbReference>
<dbReference type="NCBIfam" id="TIGR02454">
    <property type="entry name" value="ECF_T_CbiQ"/>
    <property type="match status" value="1"/>
</dbReference>
<dbReference type="GO" id="GO:0006824">
    <property type="term" value="P:cobalt ion transport"/>
    <property type="evidence" value="ECO:0007669"/>
    <property type="project" value="InterPro"/>
</dbReference>
<dbReference type="AlphaFoldDB" id="A0A2W2DWS4"/>
<keyword evidence="4 6" id="KW-1133">Transmembrane helix</keyword>
<reference evidence="7 8" key="1">
    <citation type="submission" date="2018-01" db="EMBL/GenBank/DDBJ databases">
        <title>Draft genome sequence of Nonomuraea sp. KC333.</title>
        <authorList>
            <person name="Sahin N."/>
            <person name="Saygin H."/>
            <person name="Ay H."/>
        </authorList>
    </citation>
    <scope>NUCLEOTIDE SEQUENCE [LARGE SCALE GENOMIC DNA]</scope>
    <source>
        <strain evidence="7 8">KC333</strain>
    </source>
</reference>
<dbReference type="Proteomes" id="UP000249304">
    <property type="component" value="Unassembled WGS sequence"/>
</dbReference>
<proteinExistence type="predicted"/>
<comment type="caution">
    <text evidence="7">The sequence shown here is derived from an EMBL/GenBank/DDBJ whole genome shotgun (WGS) entry which is preliminary data.</text>
</comment>
<evidence type="ECO:0000256" key="2">
    <source>
        <dbReference type="ARBA" id="ARBA00022475"/>
    </source>
</evidence>
<feature type="transmembrane region" description="Helical" evidence="6">
    <location>
        <begin position="72"/>
        <end position="90"/>
    </location>
</feature>
<dbReference type="Pfam" id="PF02361">
    <property type="entry name" value="CbiQ"/>
    <property type="match status" value="1"/>
</dbReference>
<dbReference type="RefSeq" id="WP_111180736.1">
    <property type="nucleotide sequence ID" value="NZ_POUD01000086.1"/>
</dbReference>
<dbReference type="PANTHER" id="PTHR34857:SF2">
    <property type="entry name" value="SLL0384 PROTEIN"/>
    <property type="match status" value="1"/>
</dbReference>
<protein>
    <submittedName>
        <fullName evidence="7">Cobalt ECF transporter T component CbiQ</fullName>
    </submittedName>
</protein>
<evidence type="ECO:0000256" key="6">
    <source>
        <dbReference type="SAM" id="Phobius"/>
    </source>
</evidence>
<feature type="transmembrane region" description="Helical" evidence="6">
    <location>
        <begin position="44"/>
        <end position="65"/>
    </location>
</feature>
<evidence type="ECO:0000256" key="3">
    <source>
        <dbReference type="ARBA" id="ARBA00022692"/>
    </source>
</evidence>
<gene>
    <name evidence="7" type="primary">cbiQ</name>
    <name evidence="7" type="ORF">C1J01_21220</name>
</gene>
<organism evidence="7 8">
    <name type="scientific">Nonomuraea aridisoli</name>
    <dbReference type="NCBI Taxonomy" id="2070368"/>
    <lineage>
        <taxon>Bacteria</taxon>
        <taxon>Bacillati</taxon>
        <taxon>Actinomycetota</taxon>
        <taxon>Actinomycetes</taxon>
        <taxon>Streptosporangiales</taxon>
        <taxon>Streptosporangiaceae</taxon>
        <taxon>Nonomuraea</taxon>
    </lineage>
</organism>
<dbReference type="InterPro" id="IPR012809">
    <property type="entry name" value="ECF_CbiQ"/>
</dbReference>
<feature type="transmembrane region" description="Helical" evidence="6">
    <location>
        <begin position="110"/>
        <end position="130"/>
    </location>
</feature>
<comment type="subcellular location">
    <subcellularLocation>
        <location evidence="1">Cell membrane</location>
        <topology evidence="1">Multi-pass membrane protein</topology>
    </subcellularLocation>
</comment>
<evidence type="ECO:0000256" key="4">
    <source>
        <dbReference type="ARBA" id="ARBA00022989"/>
    </source>
</evidence>
<dbReference type="GO" id="GO:0043190">
    <property type="term" value="C:ATP-binding cassette (ABC) transporter complex"/>
    <property type="evidence" value="ECO:0007669"/>
    <property type="project" value="InterPro"/>
</dbReference>